<dbReference type="Pfam" id="PF13468">
    <property type="entry name" value="Glyoxalase_3"/>
    <property type="match status" value="1"/>
</dbReference>
<gene>
    <name evidence="2" type="ORF">NP439_01095</name>
</gene>
<organism evidence="2 3">
    <name type="scientific">Oceanobacillus jeddahense</name>
    <dbReference type="NCBI Taxonomy" id="1462527"/>
    <lineage>
        <taxon>Bacteria</taxon>
        <taxon>Bacillati</taxon>
        <taxon>Bacillota</taxon>
        <taxon>Bacilli</taxon>
        <taxon>Bacillales</taxon>
        <taxon>Bacillaceae</taxon>
        <taxon>Oceanobacillus</taxon>
    </lineage>
</organism>
<dbReference type="SUPFAM" id="SSF54593">
    <property type="entry name" value="Glyoxalase/Bleomycin resistance protein/Dihydroxybiphenyl dioxygenase"/>
    <property type="match status" value="1"/>
</dbReference>
<name>A0ABY5JTA9_9BACI</name>
<dbReference type="InterPro" id="IPR025870">
    <property type="entry name" value="Glyoxalase-like_dom"/>
</dbReference>
<dbReference type="EMBL" id="CP101914">
    <property type="protein sequence ID" value="UUI03346.1"/>
    <property type="molecule type" value="Genomic_DNA"/>
</dbReference>
<sequence>MRFNFDHLVHFTGSPEEAKDALSELGLHVVDGGKHENGGTYNTLSYFDLSYIELIGLFDRSLAETPTEKYSLRDTFQKDHFANGLSRIALRSQNLEEEAKRFKSLGLEVYGPTPLSRKRPDGSVVSWKLLFAGNADDELELPFFIQWDESDEERRKDLKAQQTIAEHQRGDLTLAAVGFAVKNAEKTVEKWAAYLDLEKGESFTDESLNATGYELKLAGGDLVFYSPNGEGIVSETLAKRGEKPFIVDFSGGNQKEQFEVKDAIYRFV</sequence>
<evidence type="ECO:0000313" key="3">
    <source>
        <dbReference type="Proteomes" id="UP001059773"/>
    </source>
</evidence>
<evidence type="ECO:0000313" key="2">
    <source>
        <dbReference type="EMBL" id="UUI03346.1"/>
    </source>
</evidence>
<proteinExistence type="predicted"/>
<dbReference type="RefSeq" id="WP_256708437.1">
    <property type="nucleotide sequence ID" value="NZ_CP101914.1"/>
</dbReference>
<dbReference type="PANTHER" id="PTHR40265:SF1">
    <property type="entry name" value="GLYOXALASE-LIKE DOMAIN-CONTAINING PROTEIN"/>
    <property type="match status" value="1"/>
</dbReference>
<feature type="domain" description="Glyoxalase-like" evidence="1">
    <location>
        <begin position="5"/>
        <end position="194"/>
    </location>
</feature>
<reference evidence="2" key="1">
    <citation type="submission" date="2022-07" db="EMBL/GenBank/DDBJ databases">
        <title>FELIX.</title>
        <authorList>
            <person name="Wan K.H."/>
            <person name="Park S."/>
            <person name="Lawrence Q."/>
            <person name="Eichenberger J.P."/>
            <person name="Booth B.W."/>
            <person name="Piaggio A.J."/>
            <person name="Chandler J.C."/>
            <person name="Franklin A.B."/>
            <person name="Celniker S.E."/>
        </authorList>
    </citation>
    <scope>NUCLEOTIDE SEQUENCE</scope>
    <source>
        <strain evidence="2">QA-1986 374</strain>
    </source>
</reference>
<keyword evidence="3" id="KW-1185">Reference proteome</keyword>
<dbReference type="PANTHER" id="PTHR40265">
    <property type="entry name" value="BLL2707 PROTEIN"/>
    <property type="match status" value="1"/>
</dbReference>
<protein>
    <submittedName>
        <fullName evidence="2">VOC family protein</fullName>
    </submittedName>
</protein>
<dbReference type="InterPro" id="IPR029068">
    <property type="entry name" value="Glyas_Bleomycin-R_OHBP_Dase"/>
</dbReference>
<evidence type="ECO:0000259" key="1">
    <source>
        <dbReference type="Pfam" id="PF13468"/>
    </source>
</evidence>
<dbReference type="Gene3D" id="3.10.180.10">
    <property type="entry name" value="2,3-Dihydroxybiphenyl 1,2-Dioxygenase, domain 1"/>
    <property type="match status" value="1"/>
</dbReference>
<accession>A0ABY5JTA9</accession>
<dbReference type="Proteomes" id="UP001059773">
    <property type="component" value="Chromosome"/>
</dbReference>